<dbReference type="STRING" id="1120976.SAMN03080606_01812"/>
<proteinExistence type="predicted"/>
<dbReference type="Proteomes" id="UP000198636">
    <property type="component" value="Unassembled WGS sequence"/>
</dbReference>
<keyword evidence="2" id="KW-1185">Reference proteome</keyword>
<sequence length="47" mass="5681">MKREFLKKRPPDQRLKKVFKRFGYTTSHGRRVALVMKLDEEPGKITY</sequence>
<dbReference type="EMBL" id="FMUS01000010">
    <property type="protein sequence ID" value="SCY56012.1"/>
    <property type="molecule type" value="Genomic_DNA"/>
</dbReference>
<evidence type="ECO:0000313" key="1">
    <source>
        <dbReference type="EMBL" id="SCY56012.1"/>
    </source>
</evidence>
<gene>
    <name evidence="1" type="ORF">SAMN03080606_01812</name>
</gene>
<dbReference type="AlphaFoldDB" id="A0A1G5GWN0"/>
<name>A0A1G5GWN0_9FIRM</name>
<organism evidence="1 2">
    <name type="scientific">Alkaliphilus peptidifermentans DSM 18978</name>
    <dbReference type="NCBI Taxonomy" id="1120976"/>
    <lineage>
        <taxon>Bacteria</taxon>
        <taxon>Bacillati</taxon>
        <taxon>Bacillota</taxon>
        <taxon>Clostridia</taxon>
        <taxon>Peptostreptococcales</taxon>
        <taxon>Natronincolaceae</taxon>
        <taxon>Alkaliphilus</taxon>
    </lineage>
</organism>
<reference evidence="1 2" key="1">
    <citation type="submission" date="2016-10" db="EMBL/GenBank/DDBJ databases">
        <authorList>
            <person name="de Groot N.N."/>
        </authorList>
    </citation>
    <scope>NUCLEOTIDE SEQUENCE [LARGE SCALE GENOMIC DNA]</scope>
    <source>
        <strain evidence="1 2">DSM 18978</strain>
    </source>
</reference>
<evidence type="ECO:0000313" key="2">
    <source>
        <dbReference type="Proteomes" id="UP000198636"/>
    </source>
</evidence>
<dbReference type="RefSeq" id="WP_176758941.1">
    <property type="nucleotide sequence ID" value="NZ_FMUS01000010.1"/>
</dbReference>
<protein>
    <submittedName>
        <fullName evidence="1">Uncharacterized protein</fullName>
    </submittedName>
</protein>
<accession>A0A1G5GWN0</accession>